<dbReference type="PROSITE" id="PS50815">
    <property type="entry name" value="HORMA"/>
    <property type="match status" value="1"/>
</dbReference>
<reference evidence="4" key="1">
    <citation type="submission" date="2019-03" db="EMBL/GenBank/DDBJ databases">
        <title>Snf2 controls pulcherriminic acid biosynthesis and connects pigmentation and antifungal activity of the yeast Metschnikowia pulcherrima.</title>
        <authorList>
            <person name="Gore-Lloyd D."/>
            <person name="Sumann I."/>
            <person name="Brachmann A.O."/>
            <person name="Schneeberger K."/>
            <person name="Ortiz-Merino R.A."/>
            <person name="Moreno-Beltran M."/>
            <person name="Schlaefli M."/>
            <person name="Kirner P."/>
            <person name="Santos Kron A."/>
            <person name="Wolfe K.H."/>
            <person name="Piel J."/>
            <person name="Ahrens C.H."/>
            <person name="Henk D."/>
            <person name="Freimoser F.M."/>
        </authorList>
    </citation>
    <scope>NUCLEOTIDE SEQUENCE [LARGE SCALE GENOMIC DNA]</scope>
    <source>
        <strain evidence="4">APC 1.2</strain>
    </source>
</reference>
<evidence type="ECO:0000313" key="4">
    <source>
        <dbReference type="Proteomes" id="UP000292447"/>
    </source>
</evidence>
<gene>
    <name evidence="3" type="primary">MPUL0B03110</name>
    <name evidence="3" type="ORF">METSCH_B03110</name>
</gene>
<name>A0A4P6XIL2_9ASCO</name>
<dbReference type="AlphaFoldDB" id="A0A4P6XIL2"/>
<comment type="similarity">
    <text evidence="1">Belongs to the MAD2 family.</text>
</comment>
<evidence type="ECO:0000256" key="1">
    <source>
        <dbReference type="ARBA" id="ARBA00010348"/>
    </source>
</evidence>
<keyword evidence="4" id="KW-1185">Reference proteome</keyword>
<evidence type="ECO:0000259" key="2">
    <source>
        <dbReference type="PROSITE" id="PS50815"/>
    </source>
</evidence>
<dbReference type="Proteomes" id="UP000292447">
    <property type="component" value="Chromosome II"/>
</dbReference>
<dbReference type="STRING" id="2163413.A0A4P6XIL2"/>
<dbReference type="InterPro" id="IPR036570">
    <property type="entry name" value="HORMA_dom_sf"/>
</dbReference>
<accession>A0A4P6XIL2</accession>
<sequence length="220" mass="25647">MEPVTIESVLLQLRDFLILWITQVVYHNRIYPDNAFERRKYLDLIVARSRVPVINDYLKAFANEMVSVLVKKAGGGKVHDVIVLIYDETNLHITKRYIMNFSQFVGLADQINSLEFLTKESEVQLAQIGLPDMTWGNIYTYLRSLMFFHIEELKRTQEQDDNHLFFKLLLNVDDSANLSSEHAKWVKLTSEQSHKKTKFVSLGEVSVGFLCFDLHNEYIL</sequence>
<proteinExistence type="inferred from homology"/>
<feature type="domain" description="HORMA" evidence="2">
    <location>
        <begin position="7"/>
        <end position="216"/>
    </location>
</feature>
<dbReference type="SUPFAM" id="SSF56019">
    <property type="entry name" value="The spindle assembly checkpoint protein mad2"/>
    <property type="match status" value="1"/>
</dbReference>
<dbReference type="Gene3D" id="3.30.900.10">
    <property type="entry name" value="HORMA domain"/>
    <property type="match status" value="1"/>
</dbReference>
<dbReference type="Pfam" id="PF02301">
    <property type="entry name" value="HORMA"/>
    <property type="match status" value="1"/>
</dbReference>
<dbReference type="GO" id="GO:0016035">
    <property type="term" value="C:zeta DNA polymerase complex"/>
    <property type="evidence" value="ECO:0007669"/>
    <property type="project" value="TreeGrafter"/>
</dbReference>
<dbReference type="InterPro" id="IPR003511">
    <property type="entry name" value="HORMA_dom"/>
</dbReference>
<dbReference type="PANTHER" id="PTHR11842">
    <property type="entry name" value="MITOTIC SPINDLE ASSEMBLY CHECKPOINT PROTEIN MAD2"/>
    <property type="match status" value="1"/>
</dbReference>
<organism evidence="3 4">
    <name type="scientific">Metschnikowia aff. pulcherrima</name>
    <dbReference type="NCBI Taxonomy" id="2163413"/>
    <lineage>
        <taxon>Eukaryota</taxon>
        <taxon>Fungi</taxon>
        <taxon>Dikarya</taxon>
        <taxon>Ascomycota</taxon>
        <taxon>Saccharomycotina</taxon>
        <taxon>Pichiomycetes</taxon>
        <taxon>Metschnikowiaceae</taxon>
        <taxon>Metschnikowia</taxon>
    </lineage>
</organism>
<dbReference type="InterPro" id="IPR045091">
    <property type="entry name" value="Mad2-like"/>
</dbReference>
<dbReference type="PANTHER" id="PTHR11842:SF10">
    <property type="entry name" value="MITOTIC SPINDLE ASSEMBLY CHECKPOINT PROTEIN MAD2B"/>
    <property type="match status" value="1"/>
</dbReference>
<evidence type="ECO:0000313" key="3">
    <source>
        <dbReference type="EMBL" id="QBM87112.1"/>
    </source>
</evidence>
<dbReference type="EMBL" id="CP034457">
    <property type="protein sequence ID" value="QBM87112.1"/>
    <property type="molecule type" value="Genomic_DNA"/>
</dbReference>
<protein>
    <submittedName>
        <fullName evidence="3">DNA polymerase zeta</fullName>
    </submittedName>
</protein>